<feature type="compositionally biased region" description="Low complexity" evidence="1">
    <location>
        <begin position="1"/>
        <end position="12"/>
    </location>
</feature>
<proteinExistence type="predicted"/>
<reference evidence="3" key="1">
    <citation type="submission" date="2024-07" db="EMBL/GenBank/DDBJ databases">
        <title>Two chromosome-level genome assemblies of Korean endemic species Abeliophyllum distichum and Forsythia ovata (Oleaceae).</title>
        <authorList>
            <person name="Jang H."/>
        </authorList>
    </citation>
    <scope>NUCLEOTIDE SEQUENCE [LARGE SCALE GENOMIC DNA]</scope>
</reference>
<evidence type="ECO:0000256" key="1">
    <source>
        <dbReference type="SAM" id="MobiDB-lite"/>
    </source>
</evidence>
<evidence type="ECO:0000313" key="3">
    <source>
        <dbReference type="Proteomes" id="UP001604277"/>
    </source>
</evidence>
<dbReference type="AlphaFoldDB" id="A0ABD1UY51"/>
<keyword evidence="3" id="KW-1185">Reference proteome</keyword>
<evidence type="ECO:0000313" key="2">
    <source>
        <dbReference type="EMBL" id="KAL2529984.1"/>
    </source>
</evidence>
<organism evidence="2 3">
    <name type="scientific">Forsythia ovata</name>
    <dbReference type="NCBI Taxonomy" id="205694"/>
    <lineage>
        <taxon>Eukaryota</taxon>
        <taxon>Viridiplantae</taxon>
        <taxon>Streptophyta</taxon>
        <taxon>Embryophyta</taxon>
        <taxon>Tracheophyta</taxon>
        <taxon>Spermatophyta</taxon>
        <taxon>Magnoliopsida</taxon>
        <taxon>eudicotyledons</taxon>
        <taxon>Gunneridae</taxon>
        <taxon>Pentapetalae</taxon>
        <taxon>asterids</taxon>
        <taxon>lamiids</taxon>
        <taxon>Lamiales</taxon>
        <taxon>Oleaceae</taxon>
        <taxon>Forsythieae</taxon>
        <taxon>Forsythia</taxon>
    </lineage>
</organism>
<feature type="region of interest" description="Disordered" evidence="1">
    <location>
        <begin position="1"/>
        <end position="106"/>
    </location>
</feature>
<feature type="compositionally biased region" description="Basic and acidic residues" evidence="1">
    <location>
        <begin position="72"/>
        <end position="91"/>
    </location>
</feature>
<dbReference type="EMBL" id="JBFOLJ010000006">
    <property type="protein sequence ID" value="KAL2529984.1"/>
    <property type="molecule type" value="Genomic_DNA"/>
</dbReference>
<dbReference type="Proteomes" id="UP001604277">
    <property type="component" value="Unassembled WGS sequence"/>
</dbReference>
<comment type="caution">
    <text evidence="2">The sequence shown here is derived from an EMBL/GenBank/DDBJ whole genome shotgun (WGS) entry which is preliminary data.</text>
</comment>
<name>A0ABD1UY51_9LAMI</name>
<gene>
    <name evidence="2" type="ORF">Fot_22585</name>
</gene>
<sequence>MSMRSNSSSNYYSKKDDRNKDASSSPSTLDSRFNQTIRNVRGLLKGRSFPGKVLITQRSDPLDQSTLQSPNNDRRFSNSDTEHMEQFDRSVESNANESSSTDKMKA</sequence>
<protein>
    <submittedName>
        <fullName evidence="2">GTPase-activating protein GYP1-like</fullName>
    </submittedName>
</protein>
<feature type="compositionally biased region" description="Polar residues" evidence="1">
    <location>
        <begin position="22"/>
        <end position="38"/>
    </location>
</feature>
<accession>A0ABD1UY51</accession>
<feature type="compositionally biased region" description="Polar residues" evidence="1">
    <location>
        <begin position="56"/>
        <end position="71"/>
    </location>
</feature>